<dbReference type="GO" id="GO:0005737">
    <property type="term" value="C:cytoplasm"/>
    <property type="evidence" value="ECO:0007669"/>
    <property type="project" value="UniProtKB-ARBA"/>
</dbReference>
<dbReference type="InterPro" id="IPR013083">
    <property type="entry name" value="Znf_RING/FYVE/PHD"/>
</dbReference>
<evidence type="ECO:0000256" key="3">
    <source>
        <dbReference type="ARBA" id="ARBA00022771"/>
    </source>
</evidence>
<evidence type="ECO:0000256" key="6">
    <source>
        <dbReference type="ARBA" id="ARBA00022859"/>
    </source>
</evidence>
<dbReference type="CDD" id="cd19769">
    <property type="entry name" value="Bbox2_TRIM16-like"/>
    <property type="match status" value="1"/>
</dbReference>
<dbReference type="InterPro" id="IPR027370">
    <property type="entry name" value="Znf-RING_euk"/>
</dbReference>
<evidence type="ECO:0000256" key="10">
    <source>
        <dbReference type="SAM" id="MobiDB-lite"/>
    </source>
</evidence>
<dbReference type="SMART" id="SM00184">
    <property type="entry name" value="RING"/>
    <property type="match status" value="1"/>
</dbReference>
<dbReference type="Ensembl" id="ENSXETT00000114917">
    <property type="protein sequence ID" value="ENSXETP00000105121"/>
    <property type="gene ID" value="ENSXETG00000047536"/>
</dbReference>
<dbReference type="Gene3D" id="3.30.160.60">
    <property type="entry name" value="Classic Zinc Finger"/>
    <property type="match status" value="1"/>
</dbReference>
<dbReference type="InterPro" id="IPR006574">
    <property type="entry name" value="PRY"/>
</dbReference>
<keyword evidence="7 9" id="KW-0175">Coiled coil</keyword>
<keyword evidence="5" id="KW-0862">Zinc</keyword>
<dbReference type="AlphaFoldDB" id="A0A803JB62"/>
<accession>A0A803JB62</accession>
<feature type="domain" description="RING-type" evidence="11">
    <location>
        <begin position="13"/>
        <end position="56"/>
    </location>
</feature>
<dbReference type="InterPro" id="IPR043136">
    <property type="entry name" value="B30.2/SPRY_sf"/>
</dbReference>
<evidence type="ECO:0000313" key="14">
    <source>
        <dbReference type="Ensembl" id="ENSXETP00000105121"/>
    </source>
</evidence>
<dbReference type="Pfam" id="PF00622">
    <property type="entry name" value="SPRY"/>
    <property type="match status" value="1"/>
</dbReference>
<dbReference type="Pfam" id="PF13445">
    <property type="entry name" value="zf-RING_UBOX"/>
    <property type="match status" value="1"/>
</dbReference>
<dbReference type="SMART" id="SM00502">
    <property type="entry name" value="BBC"/>
    <property type="match status" value="1"/>
</dbReference>
<feature type="compositionally biased region" description="Basic and acidic residues" evidence="10">
    <location>
        <begin position="297"/>
        <end position="310"/>
    </location>
</feature>
<feature type="domain" description="B box-type" evidence="12">
    <location>
        <begin position="136"/>
        <end position="177"/>
    </location>
</feature>
<keyword evidence="4" id="KW-0833">Ubl conjugation pathway</keyword>
<dbReference type="Gene3D" id="2.60.120.920">
    <property type="match status" value="1"/>
</dbReference>
<feature type="domain" description="B30.2/SPRY" evidence="13">
    <location>
        <begin position="567"/>
        <end position="756"/>
    </location>
</feature>
<evidence type="ECO:0000256" key="8">
    <source>
        <dbReference type="PROSITE-ProRule" id="PRU00024"/>
    </source>
</evidence>
<dbReference type="CDD" id="cd12891">
    <property type="entry name" value="SPRY_PRY_C-I_2"/>
    <property type="match status" value="1"/>
</dbReference>
<evidence type="ECO:0000256" key="7">
    <source>
        <dbReference type="ARBA" id="ARBA00023054"/>
    </source>
</evidence>
<evidence type="ECO:0000256" key="5">
    <source>
        <dbReference type="ARBA" id="ARBA00022833"/>
    </source>
</evidence>
<evidence type="ECO:0000259" key="11">
    <source>
        <dbReference type="PROSITE" id="PS50089"/>
    </source>
</evidence>
<dbReference type="SUPFAM" id="SSF57850">
    <property type="entry name" value="RING/U-box"/>
    <property type="match status" value="1"/>
</dbReference>
<protein>
    <submittedName>
        <fullName evidence="14">Uncharacterized protein</fullName>
    </submittedName>
</protein>
<dbReference type="Gene3D" id="4.10.830.40">
    <property type="match status" value="1"/>
</dbReference>
<name>A0A803JB62_XENTR</name>
<feature type="region of interest" description="Disordered" evidence="10">
    <location>
        <begin position="297"/>
        <end position="543"/>
    </location>
</feature>
<dbReference type="PRINTS" id="PR01407">
    <property type="entry name" value="BUTYPHLNCDUF"/>
</dbReference>
<dbReference type="SUPFAM" id="SSF49899">
    <property type="entry name" value="Concanavalin A-like lectins/glucanases"/>
    <property type="match status" value="1"/>
</dbReference>
<keyword evidence="2" id="KW-0479">Metal-binding</keyword>
<dbReference type="SUPFAM" id="SSF57845">
    <property type="entry name" value="B-box zinc-binding domain"/>
    <property type="match status" value="1"/>
</dbReference>
<dbReference type="PANTHER" id="PTHR25465">
    <property type="entry name" value="B-BOX DOMAIN CONTAINING"/>
    <property type="match status" value="1"/>
</dbReference>
<feature type="coiled-coil region" evidence="9">
    <location>
        <begin position="192"/>
        <end position="226"/>
    </location>
</feature>
<keyword evidence="1" id="KW-0399">Innate immunity</keyword>
<dbReference type="GO" id="GO:0008270">
    <property type="term" value="F:zinc ion binding"/>
    <property type="evidence" value="ECO:0007669"/>
    <property type="project" value="UniProtKB-KW"/>
</dbReference>
<keyword evidence="3 8" id="KW-0863">Zinc-finger</keyword>
<evidence type="ECO:0000259" key="13">
    <source>
        <dbReference type="PROSITE" id="PS50188"/>
    </source>
</evidence>
<dbReference type="InterPro" id="IPR000315">
    <property type="entry name" value="Znf_B-box"/>
</dbReference>
<dbReference type="GO" id="GO:0045087">
    <property type="term" value="P:innate immune response"/>
    <property type="evidence" value="ECO:0007669"/>
    <property type="project" value="UniProtKB-KW"/>
</dbReference>
<dbReference type="GeneTree" id="ENSGT01030000234583"/>
<dbReference type="InterPro" id="IPR003649">
    <property type="entry name" value="Bbox_C"/>
</dbReference>
<evidence type="ECO:0000256" key="4">
    <source>
        <dbReference type="ARBA" id="ARBA00022786"/>
    </source>
</evidence>
<dbReference type="PROSITE" id="PS50089">
    <property type="entry name" value="ZF_RING_2"/>
    <property type="match status" value="1"/>
</dbReference>
<evidence type="ECO:0000256" key="1">
    <source>
        <dbReference type="ARBA" id="ARBA00022588"/>
    </source>
</evidence>
<dbReference type="InterPro" id="IPR003877">
    <property type="entry name" value="SPRY_dom"/>
</dbReference>
<dbReference type="InterPro" id="IPR001841">
    <property type="entry name" value="Znf_RING"/>
</dbReference>
<evidence type="ECO:0000259" key="12">
    <source>
        <dbReference type="PROSITE" id="PS50119"/>
    </source>
</evidence>
<dbReference type="Pfam" id="PF13765">
    <property type="entry name" value="PRY"/>
    <property type="match status" value="1"/>
</dbReference>
<dbReference type="Gene3D" id="3.30.40.10">
    <property type="entry name" value="Zinc/RING finger domain, C3HC4 (zinc finger)"/>
    <property type="match status" value="1"/>
</dbReference>
<dbReference type="InParanoid" id="A0A803JB62"/>
<dbReference type="InterPro" id="IPR001870">
    <property type="entry name" value="B30.2/SPRY"/>
</dbReference>
<dbReference type="SMART" id="SM00449">
    <property type="entry name" value="SPRY"/>
    <property type="match status" value="1"/>
</dbReference>
<dbReference type="SMART" id="SM00589">
    <property type="entry name" value="PRY"/>
    <property type="match status" value="1"/>
</dbReference>
<evidence type="ECO:0000256" key="9">
    <source>
        <dbReference type="SAM" id="Coils"/>
    </source>
</evidence>
<organism evidence="14">
    <name type="scientific">Xenopus tropicalis</name>
    <name type="common">Western clawed frog</name>
    <name type="synonym">Silurana tropicalis</name>
    <dbReference type="NCBI Taxonomy" id="8364"/>
    <lineage>
        <taxon>Eukaryota</taxon>
        <taxon>Metazoa</taxon>
        <taxon>Chordata</taxon>
        <taxon>Craniata</taxon>
        <taxon>Vertebrata</taxon>
        <taxon>Euteleostomi</taxon>
        <taxon>Amphibia</taxon>
        <taxon>Batrachia</taxon>
        <taxon>Anura</taxon>
        <taxon>Pipoidea</taxon>
        <taxon>Pipidae</taxon>
        <taxon>Xenopodinae</taxon>
        <taxon>Xenopus</taxon>
        <taxon>Silurana</taxon>
    </lineage>
</organism>
<evidence type="ECO:0000256" key="2">
    <source>
        <dbReference type="ARBA" id="ARBA00022723"/>
    </source>
</evidence>
<dbReference type="PANTHER" id="PTHR25465:SF60">
    <property type="entry name" value="E3 UBIQUITIN-PROTEIN LIGASE TRIM39"/>
    <property type="match status" value="1"/>
</dbReference>
<proteinExistence type="predicted"/>
<dbReference type="InterPro" id="IPR051051">
    <property type="entry name" value="E3_ubiq-ligase_TRIM/RNF"/>
</dbReference>
<reference evidence="14" key="2">
    <citation type="submission" date="2021-03" db="UniProtKB">
        <authorList>
            <consortium name="Ensembl"/>
        </authorList>
    </citation>
    <scope>IDENTIFICATION</scope>
</reference>
<dbReference type="PROSITE" id="PS50188">
    <property type="entry name" value="B302_SPRY"/>
    <property type="match status" value="1"/>
</dbReference>
<dbReference type="Pfam" id="PF00643">
    <property type="entry name" value="zf-B_box"/>
    <property type="match status" value="1"/>
</dbReference>
<keyword evidence="6" id="KW-0391">Immunity</keyword>
<dbReference type="InterPro" id="IPR013320">
    <property type="entry name" value="ConA-like_dom_sf"/>
</dbReference>
<reference evidence="14" key="1">
    <citation type="journal article" date="2010" name="Science">
        <title>The genome of the Western clawed frog Xenopus tropicalis.</title>
        <authorList>
            <person name="Hellsten U."/>
            <person name="Harland R.M."/>
            <person name="Gilchrist M.J."/>
            <person name="Hendrix D."/>
            <person name="Jurka J."/>
            <person name="Kapitonov V."/>
            <person name="Ovcharenko I."/>
            <person name="Putnam N.H."/>
            <person name="Shu S."/>
            <person name="Taher L."/>
            <person name="Blitz I.L."/>
            <person name="Blumberg B."/>
            <person name="Dichmann D.S."/>
            <person name="Dubchak I."/>
            <person name="Amaya E."/>
            <person name="Detter J.C."/>
            <person name="Fletcher R."/>
            <person name="Gerhard D.S."/>
            <person name="Goodstein D."/>
            <person name="Graves T."/>
            <person name="Grigoriev I.V."/>
            <person name="Grimwood J."/>
            <person name="Kawashima T."/>
            <person name="Lindquist E."/>
            <person name="Lucas S.M."/>
            <person name="Mead P.E."/>
            <person name="Mitros T."/>
            <person name="Ogino H."/>
            <person name="Ohta Y."/>
            <person name="Poliakov A.V."/>
            <person name="Pollet N."/>
            <person name="Robert J."/>
            <person name="Salamov A."/>
            <person name="Sater A.K."/>
            <person name="Schmutz J."/>
            <person name="Terry A."/>
            <person name="Vize P.D."/>
            <person name="Warren W.C."/>
            <person name="Wells D."/>
            <person name="Wills A."/>
            <person name="Wilson R.K."/>
            <person name="Zimmerman L.B."/>
            <person name="Zorn A.M."/>
            <person name="Grainger R."/>
            <person name="Grammer T."/>
            <person name="Khokha M.K."/>
            <person name="Richardson P.M."/>
            <person name="Rokhsar D.S."/>
        </authorList>
    </citation>
    <scope>NUCLEOTIDE SEQUENCE [LARGE SCALE GENOMIC DNA]</scope>
    <source>
        <strain evidence="14">Nigerian</strain>
    </source>
</reference>
<dbReference type="SMART" id="SM00336">
    <property type="entry name" value="BBOX"/>
    <property type="match status" value="1"/>
</dbReference>
<sequence>MASAADLRDQLTCPVCRGIYTDPVMLPCGHNFCRGCTGGALGAPGGSGGYSCPECRAEYEGPPDLPRNRTLGNIAGWFRAAQPDPGENGIPCTYCICYPVPAAQSCLQCQASLCGAHLQIHNRALEHSLIRPIASFQSRKCSVHNKLLEYYCPRDGACMCSSCCLAPEHRGHKVEPLSEASEKKKEKLRKVLEKLSPEREETEGQIQNLQERRREVQEKAAGVTEQINALFRDIRERLSLLEEQLHIQLSMQKVIVSLQLGDLIRELEIKKDEMSRKIRHIEELCNMADPLAVLQEQRESEGADTGGREEGDTEGADNEGRVGGDTGGADNEGRVEGDTEGADNEGRVEGDTEWADNEGRVEGDTEGADTEGRVEGDTEGADTEGRVEGDTEGADNESRVGGDTEGADNEGRVEGDTEGADNEGRVEGDTEGADNEGRVEGDTEGADNEGRVEGDTEGAYNESRVEGDTEGADNEGRVEGDTEGADNESRVEGDTEGADNEGRVEGDTEGADNDSRVVDTEGADNVGRVVDTEGADNRGRERDDMKVPVAVGDVDVEQISETLLTGLAGIVTWVRRWWISGEEATDLVLDPITAANDVSVSEDRKYVCSSETTQFHPVGPGRFESYQVLSTRSFSSGRHYWDMDVSELWGWFVGVAYPSIDRGGDQSIIGNNKKSWHLGLDLMDDNYSVRHDWVDTELPYSPSCWRIRVFLDYEAGRLSFYELSEPIRHLHTFSASFTEPLHAAFCIGRGWVRIIS</sequence>
<dbReference type="PROSITE" id="PS50119">
    <property type="entry name" value="ZF_BBOX"/>
    <property type="match status" value="1"/>
</dbReference>
<dbReference type="InterPro" id="IPR003879">
    <property type="entry name" value="Butyrophylin_SPRY"/>
</dbReference>